<protein>
    <submittedName>
        <fullName evidence="1">Uncharacterized protein</fullName>
    </submittedName>
</protein>
<dbReference type="EMBL" id="FVZE01000009">
    <property type="protein sequence ID" value="SLK08891.1"/>
    <property type="molecule type" value="Genomic_DNA"/>
</dbReference>
<sequence length="60" mass="6892">MLLPGSKRSRKVHQSWEPAAWMDGILFRDTVHLGYSSGSKQFVGRTKELIMNAVRWDTSK</sequence>
<dbReference type="Proteomes" id="UP000190989">
    <property type="component" value="Unassembled WGS sequence"/>
</dbReference>
<organism evidence="1 2">
    <name type="scientific">Novosphingobium mathurense</name>
    <dbReference type="NCBI Taxonomy" id="428990"/>
    <lineage>
        <taxon>Bacteria</taxon>
        <taxon>Pseudomonadati</taxon>
        <taxon>Pseudomonadota</taxon>
        <taxon>Alphaproteobacteria</taxon>
        <taxon>Sphingomonadales</taxon>
        <taxon>Sphingomonadaceae</taxon>
        <taxon>Novosphingobium</taxon>
    </lineage>
</organism>
<dbReference type="AlphaFoldDB" id="A0A1U6ILK2"/>
<proteinExistence type="predicted"/>
<evidence type="ECO:0000313" key="2">
    <source>
        <dbReference type="Proteomes" id="UP000190989"/>
    </source>
</evidence>
<name>A0A1U6ILK2_9SPHN</name>
<gene>
    <name evidence="1" type="ORF">SAMN06295987_10925</name>
</gene>
<evidence type="ECO:0000313" key="1">
    <source>
        <dbReference type="EMBL" id="SLK08891.1"/>
    </source>
</evidence>
<keyword evidence="2" id="KW-1185">Reference proteome</keyword>
<accession>A0A1U6ILK2</accession>
<reference evidence="2" key="1">
    <citation type="submission" date="2017-02" db="EMBL/GenBank/DDBJ databases">
        <authorList>
            <person name="Varghese N."/>
            <person name="Submissions S."/>
        </authorList>
    </citation>
    <scope>NUCLEOTIDE SEQUENCE [LARGE SCALE GENOMIC DNA]</scope>
    <source>
        <strain evidence="2">SM117</strain>
    </source>
</reference>